<dbReference type="AlphaFoldDB" id="A0A9P0K852"/>
<feature type="domain" description="DDE Tnp4" evidence="3">
    <location>
        <begin position="1"/>
        <end position="107"/>
    </location>
</feature>
<dbReference type="GO" id="GO:0046872">
    <property type="term" value="F:metal ion binding"/>
    <property type="evidence" value="ECO:0007669"/>
    <property type="project" value="UniProtKB-KW"/>
</dbReference>
<evidence type="ECO:0000313" key="4">
    <source>
        <dbReference type="EMBL" id="CAH1967324.1"/>
    </source>
</evidence>
<reference evidence="4" key="1">
    <citation type="submission" date="2022-03" db="EMBL/GenBank/DDBJ databases">
        <authorList>
            <person name="Sayadi A."/>
        </authorList>
    </citation>
    <scope>NUCLEOTIDE SEQUENCE</scope>
</reference>
<evidence type="ECO:0000259" key="3">
    <source>
        <dbReference type="Pfam" id="PF13359"/>
    </source>
</evidence>
<proteinExistence type="predicted"/>
<dbReference type="EMBL" id="CAKOFQ010006743">
    <property type="protein sequence ID" value="CAH1967324.1"/>
    <property type="molecule type" value="Genomic_DNA"/>
</dbReference>
<comment type="cofactor">
    <cofactor evidence="1">
        <name>a divalent metal cation</name>
        <dbReference type="ChEBI" id="CHEBI:60240"/>
    </cofactor>
</comment>
<protein>
    <recommendedName>
        <fullName evidence="3">DDE Tnp4 domain-containing protein</fullName>
    </recommendedName>
</protein>
<evidence type="ECO:0000256" key="2">
    <source>
        <dbReference type="ARBA" id="ARBA00022723"/>
    </source>
</evidence>
<gene>
    <name evidence="4" type="ORF">ACAOBT_LOCUS7335</name>
</gene>
<organism evidence="4 5">
    <name type="scientific">Acanthoscelides obtectus</name>
    <name type="common">Bean weevil</name>
    <name type="synonym">Bruchus obtectus</name>
    <dbReference type="NCBI Taxonomy" id="200917"/>
    <lineage>
        <taxon>Eukaryota</taxon>
        <taxon>Metazoa</taxon>
        <taxon>Ecdysozoa</taxon>
        <taxon>Arthropoda</taxon>
        <taxon>Hexapoda</taxon>
        <taxon>Insecta</taxon>
        <taxon>Pterygota</taxon>
        <taxon>Neoptera</taxon>
        <taxon>Endopterygota</taxon>
        <taxon>Coleoptera</taxon>
        <taxon>Polyphaga</taxon>
        <taxon>Cucujiformia</taxon>
        <taxon>Chrysomeloidea</taxon>
        <taxon>Chrysomelidae</taxon>
        <taxon>Bruchinae</taxon>
        <taxon>Bruchini</taxon>
        <taxon>Acanthoscelides</taxon>
    </lineage>
</organism>
<keyword evidence="2" id="KW-0479">Metal-binding</keyword>
<sequence length="119" mass="13558">MDGKHIDIIPPRNSGSYYFNYKGKHSMVLLAIVDANYRFLLVDFGTNGRVSDGGVLQNTRIYEKLVEKNLHIPPPDDVTENFKNVPYVFVTDDAFPLTTEILKPFRQAFLDSAKKEAYS</sequence>
<dbReference type="InterPro" id="IPR027806">
    <property type="entry name" value="HARBI1_dom"/>
</dbReference>
<dbReference type="Proteomes" id="UP001152888">
    <property type="component" value="Unassembled WGS sequence"/>
</dbReference>
<name>A0A9P0K852_ACAOB</name>
<dbReference type="Pfam" id="PF13359">
    <property type="entry name" value="DDE_Tnp_4"/>
    <property type="match status" value="1"/>
</dbReference>
<keyword evidence="5" id="KW-1185">Reference proteome</keyword>
<accession>A0A9P0K852</accession>
<comment type="caution">
    <text evidence="4">The sequence shown here is derived from an EMBL/GenBank/DDBJ whole genome shotgun (WGS) entry which is preliminary data.</text>
</comment>
<evidence type="ECO:0000313" key="5">
    <source>
        <dbReference type="Proteomes" id="UP001152888"/>
    </source>
</evidence>
<evidence type="ECO:0000256" key="1">
    <source>
        <dbReference type="ARBA" id="ARBA00001968"/>
    </source>
</evidence>